<evidence type="ECO:0000313" key="3">
    <source>
        <dbReference type="EMBL" id="CAK0783078.1"/>
    </source>
</evidence>
<organism evidence="3 4">
    <name type="scientific">Coccomyxa viridis</name>
    <dbReference type="NCBI Taxonomy" id="1274662"/>
    <lineage>
        <taxon>Eukaryota</taxon>
        <taxon>Viridiplantae</taxon>
        <taxon>Chlorophyta</taxon>
        <taxon>core chlorophytes</taxon>
        <taxon>Trebouxiophyceae</taxon>
        <taxon>Trebouxiophyceae incertae sedis</taxon>
        <taxon>Coccomyxaceae</taxon>
        <taxon>Coccomyxa</taxon>
    </lineage>
</organism>
<dbReference type="AlphaFoldDB" id="A0AAV1I6U4"/>
<evidence type="ECO:0000256" key="2">
    <source>
        <dbReference type="SAM" id="Phobius"/>
    </source>
</evidence>
<feature type="region of interest" description="Disordered" evidence="1">
    <location>
        <begin position="1"/>
        <end position="34"/>
    </location>
</feature>
<comment type="caution">
    <text evidence="3">The sequence shown here is derived from an EMBL/GenBank/DDBJ whole genome shotgun (WGS) entry which is preliminary data.</text>
</comment>
<protein>
    <submittedName>
        <fullName evidence="3">Uncharacterized protein</fullName>
    </submittedName>
</protein>
<proteinExistence type="predicted"/>
<reference evidence="3 4" key="1">
    <citation type="submission" date="2023-10" db="EMBL/GenBank/DDBJ databases">
        <authorList>
            <person name="Maclean D."/>
            <person name="Macfadyen A."/>
        </authorList>
    </citation>
    <scope>NUCLEOTIDE SEQUENCE [LARGE SCALE GENOMIC DNA]</scope>
</reference>
<name>A0AAV1I6U4_9CHLO</name>
<keyword evidence="2" id="KW-0812">Transmembrane</keyword>
<gene>
    <name evidence="3" type="ORF">CVIRNUC_006273</name>
</gene>
<evidence type="ECO:0000313" key="4">
    <source>
        <dbReference type="Proteomes" id="UP001314263"/>
    </source>
</evidence>
<feature type="transmembrane region" description="Helical" evidence="2">
    <location>
        <begin position="57"/>
        <end position="78"/>
    </location>
</feature>
<accession>A0AAV1I6U4</accession>
<sequence length="85" mass="9277">MSGALGALRRSLTQAPKLTRSVKTSNAARAGHADEPHYIHAEHMYETWNIKNKQLKWGVAITTFVVAGFGLPVVAIRYSNSKLAA</sequence>
<keyword evidence="4" id="KW-1185">Reference proteome</keyword>
<dbReference type="EMBL" id="CAUYUE010000008">
    <property type="protein sequence ID" value="CAK0783078.1"/>
    <property type="molecule type" value="Genomic_DNA"/>
</dbReference>
<dbReference type="Proteomes" id="UP001314263">
    <property type="component" value="Unassembled WGS sequence"/>
</dbReference>
<evidence type="ECO:0000256" key="1">
    <source>
        <dbReference type="SAM" id="MobiDB-lite"/>
    </source>
</evidence>
<keyword evidence="2" id="KW-1133">Transmembrane helix</keyword>
<keyword evidence="2" id="KW-0472">Membrane</keyword>
<feature type="compositionally biased region" description="Polar residues" evidence="1">
    <location>
        <begin position="11"/>
        <end position="27"/>
    </location>
</feature>